<gene>
    <name evidence="1" type="ORF">HUG10_21085</name>
</gene>
<name>A0A7D5L338_9EURY</name>
<keyword evidence="2" id="KW-1185">Reference proteome</keyword>
<sequence>MEVAESLDDDARYALRGDDVTVKFDDLRWAGGSWVLTNDDVEVAIVRYNAVPELSELYEEVEN</sequence>
<evidence type="ECO:0000313" key="2">
    <source>
        <dbReference type="Proteomes" id="UP000509750"/>
    </source>
</evidence>
<geneLocation type="plasmid" evidence="1 2">
    <name>unnamed3</name>
</geneLocation>
<keyword evidence="1" id="KW-0614">Plasmid</keyword>
<dbReference type="Proteomes" id="UP000509750">
    <property type="component" value="Plasmid unnamed3"/>
</dbReference>
<evidence type="ECO:0000313" key="1">
    <source>
        <dbReference type="EMBL" id="QLG30083.1"/>
    </source>
</evidence>
<organism evidence="1 2">
    <name type="scientific">Halorarum halophilum</name>
    <dbReference type="NCBI Taxonomy" id="2743090"/>
    <lineage>
        <taxon>Archaea</taxon>
        <taxon>Methanobacteriati</taxon>
        <taxon>Methanobacteriota</taxon>
        <taxon>Stenosarchaea group</taxon>
        <taxon>Halobacteria</taxon>
        <taxon>Halobacteriales</taxon>
        <taxon>Haloferacaceae</taxon>
        <taxon>Halorarum</taxon>
    </lineage>
</organism>
<dbReference type="EMBL" id="CP058532">
    <property type="protein sequence ID" value="QLG30083.1"/>
    <property type="molecule type" value="Genomic_DNA"/>
</dbReference>
<protein>
    <submittedName>
        <fullName evidence="1">Uncharacterized protein</fullName>
    </submittedName>
</protein>
<dbReference type="KEGG" id="halg:HUG10_21085"/>
<accession>A0A7D5L338</accession>
<reference evidence="1 2" key="1">
    <citation type="submission" date="2020-07" db="EMBL/GenBank/DDBJ databases">
        <title>Gai3-2, isolated from salt lake.</title>
        <authorList>
            <person name="Cui H."/>
            <person name="Shi X."/>
        </authorList>
    </citation>
    <scope>NUCLEOTIDE SEQUENCE [LARGE SCALE GENOMIC DNA]</scope>
    <source>
        <strain evidence="1 2">Gai3-2</strain>
        <plasmid evidence="1 2">unnamed3</plasmid>
    </source>
</reference>
<dbReference type="GeneID" id="56031384"/>
<dbReference type="AlphaFoldDB" id="A0A7D5L338"/>
<proteinExistence type="predicted"/>
<dbReference type="RefSeq" id="WP_179171657.1">
    <property type="nucleotide sequence ID" value="NZ_CP058532.1"/>
</dbReference>